<evidence type="ECO:0000313" key="2">
    <source>
        <dbReference type="Proteomes" id="UP000244893"/>
    </source>
</evidence>
<evidence type="ECO:0000313" key="1">
    <source>
        <dbReference type="EMBL" id="PVZ94600.1"/>
    </source>
</evidence>
<keyword evidence="2" id="KW-1185">Reference proteome</keyword>
<name>A0A2V1HUG4_9MICO</name>
<dbReference type="EMBL" id="QEOP01000002">
    <property type="protein sequence ID" value="PVZ94600.1"/>
    <property type="molecule type" value="Genomic_DNA"/>
</dbReference>
<comment type="caution">
    <text evidence="1">The sequence shown here is derived from an EMBL/GenBank/DDBJ whole genome shotgun (WGS) entry which is preliminary data.</text>
</comment>
<gene>
    <name evidence="1" type="ORF">DDQ50_12960</name>
</gene>
<protein>
    <submittedName>
        <fullName evidence="1">Uncharacterized protein</fullName>
    </submittedName>
</protein>
<accession>A0A2V1HUG4</accession>
<dbReference type="AlphaFoldDB" id="A0A2V1HUG4"/>
<sequence length="105" mass="10750">MLTADTTASALLSYAQALAVCGGSDLVTIPVVTESGARADAQFLIGPASQILSLPVENSWPEPEDADLVADLSRRAGLRAPGADTLAASPMLDDAASSEPCMDYI</sequence>
<proteinExistence type="predicted"/>
<reference evidence="1 2" key="1">
    <citation type="submission" date="2018-05" db="EMBL/GenBank/DDBJ databases">
        <title>Amnibacterium sp. M8JJ-5, whole genome shotgun sequence.</title>
        <authorList>
            <person name="Tuo L."/>
        </authorList>
    </citation>
    <scope>NUCLEOTIDE SEQUENCE [LARGE SCALE GENOMIC DNA]</scope>
    <source>
        <strain evidence="1 2">M8JJ-5</strain>
    </source>
</reference>
<dbReference type="Proteomes" id="UP000244893">
    <property type="component" value="Unassembled WGS sequence"/>
</dbReference>
<organism evidence="1 2">
    <name type="scientific">Amnibacterium flavum</name>
    <dbReference type="NCBI Taxonomy" id="2173173"/>
    <lineage>
        <taxon>Bacteria</taxon>
        <taxon>Bacillati</taxon>
        <taxon>Actinomycetota</taxon>
        <taxon>Actinomycetes</taxon>
        <taxon>Micrococcales</taxon>
        <taxon>Microbacteriaceae</taxon>
        <taxon>Amnibacterium</taxon>
    </lineage>
</organism>